<evidence type="ECO:0000313" key="2">
    <source>
        <dbReference type="Proteomes" id="UP000694560"/>
    </source>
</evidence>
<accession>A0A8C5UHR9</accession>
<evidence type="ECO:0000313" key="1">
    <source>
        <dbReference type="Ensembl" id="ENSMCSP00000022316.1"/>
    </source>
</evidence>
<dbReference type="AlphaFoldDB" id="A0A8C5UHR9"/>
<sequence>KFHQLRGHRSVKAHLSQGCRSQDSSITWGSSAVSTPSLMANKHQRLHQLITKREEARWHNLPLQPVLTAPGGISLILKSPNKLSKNQNNVFSYEAC</sequence>
<protein>
    <submittedName>
        <fullName evidence="1">Uncharacterized protein</fullName>
    </submittedName>
</protein>
<dbReference type="Proteomes" id="UP000694560">
    <property type="component" value="Unplaced"/>
</dbReference>
<reference evidence="1" key="1">
    <citation type="submission" date="2025-08" db="UniProtKB">
        <authorList>
            <consortium name="Ensembl"/>
        </authorList>
    </citation>
    <scope>IDENTIFICATION</scope>
</reference>
<keyword evidence="2" id="KW-1185">Reference proteome</keyword>
<proteinExistence type="predicted"/>
<reference evidence="1" key="2">
    <citation type="submission" date="2025-09" db="UniProtKB">
        <authorList>
            <consortium name="Ensembl"/>
        </authorList>
    </citation>
    <scope>IDENTIFICATION</scope>
</reference>
<dbReference type="Ensembl" id="ENSMCST00000022890.1">
    <property type="protein sequence ID" value="ENSMCSP00000022316.1"/>
    <property type="gene ID" value="ENSMCSG00000015570.1"/>
</dbReference>
<organism evidence="1 2">
    <name type="scientific">Malurus cyaneus samueli</name>
    <dbReference type="NCBI Taxonomy" id="2593467"/>
    <lineage>
        <taxon>Eukaryota</taxon>
        <taxon>Metazoa</taxon>
        <taxon>Chordata</taxon>
        <taxon>Craniata</taxon>
        <taxon>Vertebrata</taxon>
        <taxon>Euteleostomi</taxon>
        <taxon>Archelosauria</taxon>
        <taxon>Archosauria</taxon>
        <taxon>Dinosauria</taxon>
        <taxon>Saurischia</taxon>
        <taxon>Theropoda</taxon>
        <taxon>Coelurosauria</taxon>
        <taxon>Aves</taxon>
        <taxon>Neognathae</taxon>
        <taxon>Neoaves</taxon>
        <taxon>Telluraves</taxon>
        <taxon>Australaves</taxon>
        <taxon>Passeriformes</taxon>
        <taxon>Meliphagoidea</taxon>
        <taxon>Maluridae</taxon>
        <taxon>Malurus</taxon>
    </lineage>
</organism>
<name>A0A8C5UHR9_9PASS</name>